<dbReference type="RefSeq" id="XP_005095776.1">
    <property type="nucleotide sequence ID" value="XM_005095719.3"/>
</dbReference>
<evidence type="ECO:0000256" key="2">
    <source>
        <dbReference type="SAM" id="SignalP"/>
    </source>
</evidence>
<proteinExistence type="predicted"/>
<evidence type="ECO:0000256" key="1">
    <source>
        <dbReference type="PROSITE-ProRule" id="PRU00076"/>
    </source>
</evidence>
<dbReference type="InterPro" id="IPR000742">
    <property type="entry name" value="EGF"/>
</dbReference>
<dbReference type="Proteomes" id="UP000694888">
    <property type="component" value="Unplaced"/>
</dbReference>
<feature type="signal peptide" evidence="2">
    <location>
        <begin position="1"/>
        <end position="26"/>
    </location>
</feature>
<dbReference type="GeneID" id="101862638"/>
<dbReference type="SMART" id="SM00181">
    <property type="entry name" value="EGF"/>
    <property type="match status" value="1"/>
</dbReference>
<dbReference type="Gene3D" id="2.10.25.10">
    <property type="entry name" value="Laminin"/>
    <property type="match status" value="1"/>
</dbReference>
<sequence length="141" mass="16005">MVRSCGMFAAVVLTTFALCLIVISDAETVQDYICSRRFRGYFVDYKRRTCVKKTAIGCHNPFPYQNRRECLNDFFYGRGNICEELKPCENDGVCSQVTTDDKGRTFKCECASTGFFGDRCEKRCPSDLSAKDPKTLPCLQI</sequence>
<feature type="chain" id="PRO_5045782253" evidence="2">
    <location>
        <begin position="27"/>
        <end position="141"/>
    </location>
</feature>
<accession>A0ABM0JKE1</accession>
<reference evidence="5" key="1">
    <citation type="submission" date="2025-08" db="UniProtKB">
        <authorList>
            <consortium name="RefSeq"/>
        </authorList>
    </citation>
    <scope>IDENTIFICATION</scope>
</reference>
<protein>
    <submittedName>
        <fullName evidence="5">Uncharacterized protein LOC101862638</fullName>
    </submittedName>
</protein>
<organism evidence="4 5">
    <name type="scientific">Aplysia californica</name>
    <name type="common">California sea hare</name>
    <dbReference type="NCBI Taxonomy" id="6500"/>
    <lineage>
        <taxon>Eukaryota</taxon>
        <taxon>Metazoa</taxon>
        <taxon>Spiralia</taxon>
        <taxon>Lophotrochozoa</taxon>
        <taxon>Mollusca</taxon>
        <taxon>Gastropoda</taxon>
        <taxon>Heterobranchia</taxon>
        <taxon>Euthyneura</taxon>
        <taxon>Tectipleura</taxon>
        <taxon>Aplysiida</taxon>
        <taxon>Aplysioidea</taxon>
        <taxon>Aplysiidae</taxon>
        <taxon>Aplysia</taxon>
    </lineage>
</organism>
<keyword evidence="1" id="KW-0245">EGF-like domain</keyword>
<comment type="caution">
    <text evidence="1">Lacks conserved residue(s) required for the propagation of feature annotation.</text>
</comment>
<keyword evidence="2" id="KW-0732">Signal</keyword>
<evidence type="ECO:0000313" key="5">
    <source>
        <dbReference type="RefSeq" id="XP_005095776.1"/>
    </source>
</evidence>
<name>A0ABM0JKE1_APLCA</name>
<dbReference type="PROSITE" id="PS50026">
    <property type="entry name" value="EGF_3"/>
    <property type="match status" value="1"/>
</dbReference>
<evidence type="ECO:0000259" key="3">
    <source>
        <dbReference type="PROSITE" id="PS50026"/>
    </source>
</evidence>
<keyword evidence="4" id="KW-1185">Reference proteome</keyword>
<evidence type="ECO:0000313" key="4">
    <source>
        <dbReference type="Proteomes" id="UP000694888"/>
    </source>
</evidence>
<feature type="domain" description="EGF-like" evidence="3">
    <location>
        <begin position="78"/>
        <end position="121"/>
    </location>
</feature>
<gene>
    <name evidence="5" type="primary">LOC101862638</name>
</gene>